<protein>
    <submittedName>
        <fullName evidence="2">DUF885 domain-containing protein</fullName>
    </submittedName>
</protein>
<dbReference type="PANTHER" id="PTHR33361">
    <property type="entry name" value="GLR0591 PROTEIN"/>
    <property type="match status" value="1"/>
</dbReference>
<feature type="chain" id="PRO_5018670067" evidence="1">
    <location>
        <begin position="25"/>
        <end position="616"/>
    </location>
</feature>
<evidence type="ECO:0000313" key="2">
    <source>
        <dbReference type="EMBL" id="RSK45614.1"/>
    </source>
</evidence>
<keyword evidence="1" id="KW-0732">Signal</keyword>
<comment type="caution">
    <text evidence="2">The sequence shown here is derived from an EMBL/GenBank/DDBJ whole genome shotgun (WGS) entry which is preliminary data.</text>
</comment>
<accession>A0A3R9NXH4</accession>
<keyword evidence="3" id="KW-1185">Reference proteome</keyword>
<dbReference type="OrthoDB" id="9760040at2"/>
<dbReference type="EMBL" id="RWIU01000001">
    <property type="protein sequence ID" value="RSK45614.1"/>
    <property type="molecule type" value="Genomic_DNA"/>
</dbReference>
<dbReference type="InterPro" id="IPR010281">
    <property type="entry name" value="DUF885"/>
</dbReference>
<proteinExistence type="predicted"/>
<evidence type="ECO:0000256" key="1">
    <source>
        <dbReference type="SAM" id="SignalP"/>
    </source>
</evidence>
<dbReference type="RefSeq" id="WP_125434535.1">
    <property type="nucleotide sequence ID" value="NZ_RWIU01000001.1"/>
</dbReference>
<gene>
    <name evidence="2" type="ORF">EI293_00110</name>
</gene>
<dbReference type="Proteomes" id="UP000270291">
    <property type="component" value="Unassembled WGS sequence"/>
</dbReference>
<dbReference type="PROSITE" id="PS51257">
    <property type="entry name" value="PROKAR_LIPOPROTEIN"/>
    <property type="match status" value="1"/>
</dbReference>
<name>A0A3R9NXH4_9BACT</name>
<evidence type="ECO:0000313" key="3">
    <source>
        <dbReference type="Proteomes" id="UP000270291"/>
    </source>
</evidence>
<dbReference type="AlphaFoldDB" id="A0A3R9NXH4"/>
<organism evidence="2 3">
    <name type="scientific">Hymenobacter perfusus</name>
    <dbReference type="NCBI Taxonomy" id="1236770"/>
    <lineage>
        <taxon>Bacteria</taxon>
        <taxon>Pseudomonadati</taxon>
        <taxon>Bacteroidota</taxon>
        <taxon>Cytophagia</taxon>
        <taxon>Cytophagales</taxon>
        <taxon>Hymenobacteraceae</taxon>
        <taxon>Hymenobacter</taxon>
    </lineage>
</organism>
<sequence>MKKIALTGLLAGALLAGCNQQKPAAETGAATETTLADMKDLPTLFDAYWEENAKLFPLEATSQGDNRYNDQLPNDGTKAFRQQLRSFYQKYLDGLHKFNREELSANDKISYDIFEYDVQNKLEGLKLNTWMIPFQQFWGLPISMGQYGSGEGVQPFKTAQDYDNWLGRVKGFSVWADTAISNFRQGMKAGVVLPKALVVKMIPQMRAMETTDATQSLFYGPINKLPADMPAAEKQRITAAYQKAIAEELVPTYKKLGDFLEREYLPKSRPSTGIAAIPGGADIYKYYVKTWTTTDKTPEEIYQTGLKEVARIRGEMEKVKTQVGFKGDLPAFFASLKTDPKLMPYKTPEQVLGAFRAIQAKMQPNLKKMFGRTPKTPFEIRQTEAFRAASASAEYNQGSPDGSRPGIFYIPILDATTFNVTSGMESLFLHEAIPGHHYQISLQQENTELPKFRRFAWYGAMGEGWALYTESLGKELGLYTDPYQYMGALGDEMHRAVRLVVDVAMHSKNMTREQAIQYMLANEAISEEGATAEIERYMAIPGQALSYKIGALQIRELRRRYEQQLGAHSDKLREKYAGQNRSHFSISAFHDELLKDGVMPLAVLERKMDNWARNPQ</sequence>
<reference evidence="2 3" key="1">
    <citation type="submission" date="2018-12" db="EMBL/GenBank/DDBJ databases">
        <authorList>
            <person name="Feng G."/>
            <person name="Zhu H."/>
        </authorList>
    </citation>
    <scope>NUCLEOTIDE SEQUENCE [LARGE SCALE GENOMIC DNA]</scope>
    <source>
        <strain evidence="2 3">LMG 26000</strain>
    </source>
</reference>
<dbReference type="Pfam" id="PF05960">
    <property type="entry name" value="DUF885"/>
    <property type="match status" value="1"/>
</dbReference>
<dbReference type="PANTHER" id="PTHR33361:SF16">
    <property type="entry name" value="DUF885 DOMAIN-CONTAINING PROTEIN"/>
    <property type="match status" value="1"/>
</dbReference>
<feature type="signal peptide" evidence="1">
    <location>
        <begin position="1"/>
        <end position="24"/>
    </location>
</feature>